<feature type="transmembrane region" description="Helical" evidence="1">
    <location>
        <begin position="20"/>
        <end position="40"/>
    </location>
</feature>
<dbReference type="PATRIC" id="fig|1441730.3.peg.786"/>
<comment type="caution">
    <text evidence="2">The sequence shown here is derived from an EMBL/GenBank/DDBJ whole genome shotgun (WGS) entry which is preliminary data.</text>
</comment>
<evidence type="ECO:0000313" key="2">
    <source>
        <dbReference type="EMBL" id="KSZ60540.1"/>
    </source>
</evidence>
<dbReference type="GeneID" id="86867367"/>
<evidence type="ECO:0000313" key="3">
    <source>
        <dbReference type="Proteomes" id="UP000053060"/>
    </source>
</evidence>
<name>A0A0V9URA7_9NOCA</name>
<dbReference type="RefSeq" id="WP_006552395.1">
    <property type="nucleotide sequence ID" value="NZ_AZXY01000001.1"/>
</dbReference>
<accession>A0A0V9URA7</accession>
<dbReference type="AlphaFoldDB" id="A0A0V9URA7"/>
<keyword evidence="1" id="KW-0472">Membrane</keyword>
<keyword evidence="1" id="KW-1133">Transmembrane helix</keyword>
<keyword evidence="1" id="KW-0812">Transmembrane</keyword>
<organism evidence="2 3">
    <name type="scientific">Rhodococcus pyridinivorans KG-16</name>
    <dbReference type="NCBI Taxonomy" id="1441730"/>
    <lineage>
        <taxon>Bacteria</taxon>
        <taxon>Bacillati</taxon>
        <taxon>Actinomycetota</taxon>
        <taxon>Actinomycetes</taxon>
        <taxon>Mycobacteriales</taxon>
        <taxon>Nocardiaceae</taxon>
        <taxon>Rhodococcus</taxon>
    </lineage>
</organism>
<reference evidence="3" key="1">
    <citation type="submission" date="2015-01" db="EMBL/GenBank/DDBJ databases">
        <title>Draft genome sequence of Rhodococcus pyridinivorans strain KG-16, a hydrocarbon-degrading bacterium.</title>
        <authorList>
            <person name="Aggarwal R.K."/>
            <person name="Dawar C."/>
        </authorList>
    </citation>
    <scope>NUCLEOTIDE SEQUENCE [LARGE SCALE GENOMIC DNA]</scope>
    <source>
        <strain evidence="3">KG-16</strain>
    </source>
</reference>
<feature type="transmembrane region" description="Helical" evidence="1">
    <location>
        <begin position="46"/>
        <end position="68"/>
    </location>
</feature>
<dbReference type="Proteomes" id="UP000053060">
    <property type="component" value="Unassembled WGS sequence"/>
</dbReference>
<protein>
    <submittedName>
        <fullName evidence="2">Uncharacterized protein</fullName>
    </submittedName>
</protein>
<proteinExistence type="predicted"/>
<dbReference type="EMBL" id="AZXY01000001">
    <property type="protein sequence ID" value="KSZ60540.1"/>
    <property type="molecule type" value="Genomic_DNA"/>
</dbReference>
<evidence type="ECO:0000256" key="1">
    <source>
        <dbReference type="SAM" id="Phobius"/>
    </source>
</evidence>
<reference evidence="2 3" key="2">
    <citation type="journal article" date="2016" name="Genome Announc.">
        <title>Draft Genome Sequence of a Versatile Hydrocarbon-Degrading Bacterium, Rhodococcus pyridinivorans Strain KG-16, Collected from Oil Fields in India.</title>
        <authorList>
            <person name="Aggarwal R.K."/>
            <person name="Dawar C."/>
            <person name="Phanindranath R."/>
            <person name="Mutnuri L."/>
            <person name="Dayal A.M."/>
        </authorList>
    </citation>
    <scope>NUCLEOTIDE SEQUENCE [LARGE SCALE GENOMIC DNA]</scope>
    <source>
        <strain evidence="2 3">KG-16</strain>
    </source>
</reference>
<gene>
    <name evidence="2" type="ORF">Z045_03730</name>
</gene>
<sequence length="90" mass="9197">MTKPSNRAHAPTTASRASGWVGYACILAGIAVVALVLYAAGDGFEGWVIVGAIAAAVLIVVGVVMSALNLRRRRLRGSGGTPTHEPGLID</sequence>